<evidence type="ECO:0000313" key="3">
    <source>
        <dbReference type="Proteomes" id="UP001066276"/>
    </source>
</evidence>
<protein>
    <submittedName>
        <fullName evidence="2">Uncharacterized protein</fullName>
    </submittedName>
</protein>
<gene>
    <name evidence="2" type="ORF">NDU88_003112</name>
</gene>
<evidence type="ECO:0000313" key="2">
    <source>
        <dbReference type="EMBL" id="KAJ1207722.1"/>
    </source>
</evidence>
<dbReference type="EMBL" id="JANPWB010000002">
    <property type="protein sequence ID" value="KAJ1207722.1"/>
    <property type="molecule type" value="Genomic_DNA"/>
</dbReference>
<feature type="region of interest" description="Disordered" evidence="1">
    <location>
        <begin position="102"/>
        <end position="121"/>
    </location>
</feature>
<evidence type="ECO:0000256" key="1">
    <source>
        <dbReference type="SAM" id="MobiDB-lite"/>
    </source>
</evidence>
<name>A0AAV7W593_PLEWA</name>
<comment type="caution">
    <text evidence="2">The sequence shown here is derived from an EMBL/GenBank/DDBJ whole genome shotgun (WGS) entry which is preliminary data.</text>
</comment>
<reference evidence="2" key="1">
    <citation type="journal article" date="2022" name="bioRxiv">
        <title>Sequencing and chromosome-scale assembly of the giantPleurodeles waltlgenome.</title>
        <authorList>
            <person name="Brown T."/>
            <person name="Elewa A."/>
            <person name="Iarovenko S."/>
            <person name="Subramanian E."/>
            <person name="Araus A.J."/>
            <person name="Petzold A."/>
            <person name="Susuki M."/>
            <person name="Suzuki K.-i.T."/>
            <person name="Hayashi T."/>
            <person name="Toyoda A."/>
            <person name="Oliveira C."/>
            <person name="Osipova E."/>
            <person name="Leigh N.D."/>
            <person name="Simon A."/>
            <person name="Yun M.H."/>
        </authorList>
    </citation>
    <scope>NUCLEOTIDE SEQUENCE</scope>
    <source>
        <strain evidence="2">20211129_DDA</strain>
        <tissue evidence="2">Liver</tissue>
    </source>
</reference>
<proteinExistence type="predicted"/>
<keyword evidence="3" id="KW-1185">Reference proteome</keyword>
<accession>A0AAV7W593</accession>
<sequence>MPSRNLSPEERVGRREEKKLRLELAKFVQGQKLSAGLPGGGEEARRDTVELRRSSAGCAAPLIGEGARSSKWRSGGLGRPLRAGGAACCTLPERWRGSTLGLRDPDFLSERKSPTGFHEHWGEKSWHPGRALYESDFTSRPRHSYKLRAADGAHQRDIGEDIRLAAKITGAQWTTSSSSAKRSGA</sequence>
<feature type="compositionally biased region" description="Basic and acidic residues" evidence="1">
    <location>
        <begin position="103"/>
        <end position="121"/>
    </location>
</feature>
<dbReference type="AlphaFoldDB" id="A0AAV7W593"/>
<dbReference type="Proteomes" id="UP001066276">
    <property type="component" value="Chromosome 1_2"/>
</dbReference>
<organism evidence="2 3">
    <name type="scientific">Pleurodeles waltl</name>
    <name type="common">Iberian ribbed newt</name>
    <dbReference type="NCBI Taxonomy" id="8319"/>
    <lineage>
        <taxon>Eukaryota</taxon>
        <taxon>Metazoa</taxon>
        <taxon>Chordata</taxon>
        <taxon>Craniata</taxon>
        <taxon>Vertebrata</taxon>
        <taxon>Euteleostomi</taxon>
        <taxon>Amphibia</taxon>
        <taxon>Batrachia</taxon>
        <taxon>Caudata</taxon>
        <taxon>Salamandroidea</taxon>
        <taxon>Salamandridae</taxon>
        <taxon>Pleurodelinae</taxon>
        <taxon>Pleurodeles</taxon>
    </lineage>
</organism>